<dbReference type="PANTHER" id="PTHR40465:SF1">
    <property type="entry name" value="DUF6534 DOMAIN-CONTAINING PROTEIN"/>
    <property type="match status" value="1"/>
</dbReference>
<organism evidence="4 5">
    <name type="scientific">Marasmius tenuissimus</name>
    <dbReference type="NCBI Taxonomy" id="585030"/>
    <lineage>
        <taxon>Eukaryota</taxon>
        <taxon>Fungi</taxon>
        <taxon>Dikarya</taxon>
        <taxon>Basidiomycota</taxon>
        <taxon>Agaricomycotina</taxon>
        <taxon>Agaricomycetes</taxon>
        <taxon>Agaricomycetidae</taxon>
        <taxon>Agaricales</taxon>
        <taxon>Marasmiineae</taxon>
        <taxon>Marasmiaceae</taxon>
        <taxon>Marasmius</taxon>
    </lineage>
</organism>
<evidence type="ECO:0000313" key="5">
    <source>
        <dbReference type="Proteomes" id="UP001437256"/>
    </source>
</evidence>
<keyword evidence="2" id="KW-1133">Transmembrane helix</keyword>
<keyword evidence="5" id="KW-1185">Reference proteome</keyword>
<keyword evidence="2" id="KW-0472">Membrane</keyword>
<dbReference type="EMBL" id="JBBXMP010000199">
    <property type="protein sequence ID" value="KAL0059966.1"/>
    <property type="molecule type" value="Genomic_DNA"/>
</dbReference>
<comment type="caution">
    <text evidence="4">The sequence shown here is derived from an EMBL/GenBank/DDBJ whole genome shotgun (WGS) entry which is preliminary data.</text>
</comment>
<evidence type="ECO:0000313" key="4">
    <source>
        <dbReference type="EMBL" id="KAL0059966.1"/>
    </source>
</evidence>
<feature type="domain" description="DUF6534" evidence="3">
    <location>
        <begin position="40"/>
        <end position="133"/>
    </location>
</feature>
<gene>
    <name evidence="4" type="ORF">AAF712_013262</name>
</gene>
<dbReference type="InterPro" id="IPR045339">
    <property type="entry name" value="DUF6534"/>
</dbReference>
<sequence>MDIQDLLSSLFSRFIETSFAEFQTSETVKLAAATPFAIFAVLSDIVVAGSLCALLHESRTGIGKTNRIITSLMIYAVNRCLLTSFVAIVEVIVFVARPHELWFLGVDFVIGKQCLPFGTVYANSLLASLNSRNMLRNQQGSGMMSTSIYISADSSDPSNASSGSRGSQGHAVLALKPMSRDGSTIDDGTPAFGSAGPKVSPDVFAV</sequence>
<evidence type="ECO:0000256" key="1">
    <source>
        <dbReference type="SAM" id="MobiDB-lite"/>
    </source>
</evidence>
<protein>
    <recommendedName>
        <fullName evidence="3">DUF6534 domain-containing protein</fullName>
    </recommendedName>
</protein>
<dbReference type="Proteomes" id="UP001437256">
    <property type="component" value="Unassembled WGS sequence"/>
</dbReference>
<evidence type="ECO:0000256" key="2">
    <source>
        <dbReference type="SAM" id="Phobius"/>
    </source>
</evidence>
<name>A0ABR2ZEF7_9AGAR</name>
<reference evidence="4 5" key="1">
    <citation type="submission" date="2024-05" db="EMBL/GenBank/DDBJ databases">
        <title>A draft genome resource for the thread blight pathogen Marasmius tenuissimus strain MS-2.</title>
        <authorList>
            <person name="Yulfo-Soto G.E."/>
            <person name="Baruah I.K."/>
            <person name="Amoako-Attah I."/>
            <person name="Bukari Y."/>
            <person name="Meinhardt L.W."/>
            <person name="Bailey B.A."/>
            <person name="Cohen S.P."/>
        </authorList>
    </citation>
    <scope>NUCLEOTIDE SEQUENCE [LARGE SCALE GENOMIC DNA]</scope>
    <source>
        <strain evidence="4 5">MS-2</strain>
    </source>
</reference>
<keyword evidence="2" id="KW-0812">Transmembrane</keyword>
<dbReference type="Pfam" id="PF20152">
    <property type="entry name" value="DUF6534"/>
    <property type="match status" value="1"/>
</dbReference>
<evidence type="ECO:0000259" key="3">
    <source>
        <dbReference type="Pfam" id="PF20152"/>
    </source>
</evidence>
<feature type="transmembrane region" description="Helical" evidence="2">
    <location>
        <begin position="36"/>
        <end position="55"/>
    </location>
</feature>
<accession>A0ABR2ZEF7</accession>
<feature type="transmembrane region" description="Helical" evidence="2">
    <location>
        <begin position="76"/>
        <end position="96"/>
    </location>
</feature>
<proteinExistence type="predicted"/>
<dbReference type="PANTHER" id="PTHR40465">
    <property type="entry name" value="CHROMOSOME 1, WHOLE GENOME SHOTGUN SEQUENCE"/>
    <property type="match status" value="1"/>
</dbReference>
<feature type="region of interest" description="Disordered" evidence="1">
    <location>
        <begin position="185"/>
        <end position="206"/>
    </location>
</feature>